<keyword evidence="6" id="KW-1185">Reference proteome</keyword>
<keyword evidence="2" id="KW-1133">Transmembrane helix</keyword>
<dbReference type="SUPFAM" id="SSF51126">
    <property type="entry name" value="Pectin lyase-like"/>
    <property type="match status" value="1"/>
</dbReference>
<protein>
    <submittedName>
        <fullName evidence="5">PEP-CTERM protein-sorting domain-containing protein</fullName>
    </submittedName>
</protein>
<dbReference type="InParanoid" id="A0A146G2I0"/>
<dbReference type="InterPro" id="IPR011050">
    <property type="entry name" value="Pectin_lyase_fold/virulence"/>
</dbReference>
<dbReference type="InterPro" id="IPR013424">
    <property type="entry name" value="Ice-binding_C"/>
</dbReference>
<proteinExistence type="predicted"/>
<keyword evidence="1 3" id="KW-0732">Signal</keyword>
<reference evidence="6" key="1">
    <citation type="journal article" date="2017" name="Genome Announc.">
        <title>Draft Genome Sequence of Terrimicrobium sacchariphilum NM-5T, a Facultative Anaerobic Soil Bacterium of the Class Spartobacteria.</title>
        <authorList>
            <person name="Qiu Y.L."/>
            <person name="Tourlousse D.M."/>
            <person name="Matsuura N."/>
            <person name="Ohashi A."/>
            <person name="Sekiguchi Y."/>
        </authorList>
    </citation>
    <scope>NUCLEOTIDE SEQUENCE [LARGE SCALE GENOMIC DNA]</scope>
    <source>
        <strain evidence="6">NM-5</strain>
    </source>
</reference>
<evidence type="ECO:0000256" key="1">
    <source>
        <dbReference type="ARBA" id="ARBA00022729"/>
    </source>
</evidence>
<dbReference type="FunCoup" id="A0A146G2I0">
    <property type="interactions" value="40"/>
</dbReference>
<evidence type="ECO:0000313" key="5">
    <source>
        <dbReference type="EMBL" id="GAT31860.1"/>
    </source>
</evidence>
<gene>
    <name evidence="5" type="ORF">TSACC_2254</name>
</gene>
<dbReference type="Pfam" id="PF07589">
    <property type="entry name" value="PEP-CTERM"/>
    <property type="match status" value="1"/>
</dbReference>
<comment type="caution">
    <text evidence="5">The sequence shown here is derived from an EMBL/GenBank/DDBJ whole genome shotgun (WGS) entry which is preliminary data.</text>
</comment>
<dbReference type="Proteomes" id="UP000076023">
    <property type="component" value="Unassembled WGS sequence"/>
</dbReference>
<evidence type="ECO:0000259" key="4">
    <source>
        <dbReference type="Pfam" id="PF07589"/>
    </source>
</evidence>
<evidence type="ECO:0000256" key="3">
    <source>
        <dbReference type="SAM" id="SignalP"/>
    </source>
</evidence>
<dbReference type="Pfam" id="PF12951">
    <property type="entry name" value="PATR"/>
    <property type="match status" value="2"/>
</dbReference>
<dbReference type="NCBIfam" id="TIGR02595">
    <property type="entry name" value="PEP_CTERM"/>
    <property type="match status" value="1"/>
</dbReference>
<dbReference type="OrthoDB" id="177078at2"/>
<sequence>MKNLLQSLIHSAPKQRIAMAMALSIAPLAAQAQNVWNGAGVTGGTSGTDWTDSANYTATPTWSSATDLKFSTITNTGAGLTFSAGTAGTYAVKSLYFGDTTASGTGLTTAEILTLNGNAGGATLGLTSNIYMPSTNASKITLGSDLTLNLSNAAHQILSTVNSNVTAQWTTSPVLVVNSLVTGGGASASFTARYTQYGTSPTTTAGTVAMVLTNDNNSYVANLVGAGQRYDGYIGYTSIKNVGEGNSSLGNATTTTTGTLAFGNGGFLNFIGTGNQTTDRNINIASGVNIGNSSTGTTLTLNGAITNVSTGSATTLRASVISGATQIINSNIADGPSVVSVSKFSATNYYNTSGNVVSNDGGGLLVLNGNNSYTGTVTVNAGTLRIGHANALGSTAGGTTVSNGAVLDLNGQTVGAEALSITGTGISSSGALINSSGTAASYGGAVTLAGNTSLGGSGSTTFSGNFGETGGVRTFTKVGAGTVTLGGANTYTGTTTVSAGTLLINGSNASTATVTVASGAAIGGTGTIASSLSISAGGKFVFNLTDALTVNGAAVTFGSGFGIASLIGLDSSTANGTYSLIDGLATVNLTNVSNIGEANAYDLGSGKSAYFLSSGLQVVVVPEPSTLALFAGATGVVLLLRRRRA</sequence>
<feature type="domain" description="Ice-binding protein C-terminal" evidence="4">
    <location>
        <begin position="621"/>
        <end position="643"/>
    </location>
</feature>
<feature type="signal peptide" evidence="3">
    <location>
        <begin position="1"/>
        <end position="32"/>
    </location>
</feature>
<dbReference type="EMBL" id="BDCO01000002">
    <property type="protein sequence ID" value="GAT31860.1"/>
    <property type="molecule type" value="Genomic_DNA"/>
</dbReference>
<accession>A0A146G2I0</accession>
<feature type="chain" id="PRO_5007524285" evidence="3">
    <location>
        <begin position="33"/>
        <end position="645"/>
    </location>
</feature>
<name>A0A146G2I0_TERSA</name>
<organism evidence="5 6">
    <name type="scientific">Terrimicrobium sacchariphilum</name>
    <dbReference type="NCBI Taxonomy" id="690879"/>
    <lineage>
        <taxon>Bacteria</taxon>
        <taxon>Pseudomonadati</taxon>
        <taxon>Verrucomicrobiota</taxon>
        <taxon>Terrimicrobiia</taxon>
        <taxon>Terrimicrobiales</taxon>
        <taxon>Terrimicrobiaceae</taxon>
        <taxon>Terrimicrobium</taxon>
    </lineage>
</organism>
<keyword evidence="2" id="KW-0472">Membrane</keyword>
<dbReference type="AlphaFoldDB" id="A0A146G2I0"/>
<keyword evidence="2" id="KW-0812">Transmembrane</keyword>
<dbReference type="InterPro" id="IPR013425">
    <property type="entry name" value="Autotrns_rpt"/>
</dbReference>
<dbReference type="STRING" id="690879.TSACC_2254"/>
<evidence type="ECO:0000313" key="6">
    <source>
        <dbReference type="Proteomes" id="UP000076023"/>
    </source>
</evidence>
<dbReference type="NCBIfam" id="TIGR02601">
    <property type="entry name" value="autotrns_rpt"/>
    <property type="match status" value="2"/>
</dbReference>
<feature type="transmembrane region" description="Helical" evidence="2">
    <location>
        <begin position="624"/>
        <end position="640"/>
    </location>
</feature>
<dbReference type="RefSeq" id="WP_075077734.1">
    <property type="nucleotide sequence ID" value="NZ_BDCO01000002.1"/>
</dbReference>
<evidence type="ECO:0000256" key="2">
    <source>
        <dbReference type="SAM" id="Phobius"/>
    </source>
</evidence>